<keyword evidence="2" id="KW-0732">Signal</keyword>
<proteinExistence type="predicted"/>
<sequence>MRSSTIISAMVAFVPLAMAQTSSAPSESITSMVPVGSASRDPVTMAWDNSPYATPEPTGGAAALESSMQSGMSAESMSMESGMTMSDGMPMATGSSLPDTFQGAAGRLDNGDRVWWLIVGVAAVLV</sequence>
<name>A0A6A5K4E8_9PLEO</name>
<gene>
    <name evidence="3" type="ORF">BDW02DRAFT_574988</name>
</gene>
<keyword evidence="4" id="KW-1185">Reference proteome</keyword>
<feature type="region of interest" description="Disordered" evidence="1">
    <location>
        <begin position="46"/>
        <end position="94"/>
    </location>
</feature>
<dbReference type="AlphaFoldDB" id="A0A6A5K4E8"/>
<dbReference type="Proteomes" id="UP000800040">
    <property type="component" value="Unassembled WGS sequence"/>
</dbReference>
<evidence type="ECO:0000256" key="1">
    <source>
        <dbReference type="SAM" id="MobiDB-lite"/>
    </source>
</evidence>
<protein>
    <submittedName>
        <fullName evidence="3">Uncharacterized protein</fullName>
    </submittedName>
</protein>
<accession>A0A6A5K4E8</accession>
<evidence type="ECO:0000313" key="4">
    <source>
        <dbReference type="Proteomes" id="UP000800040"/>
    </source>
</evidence>
<evidence type="ECO:0000256" key="2">
    <source>
        <dbReference type="SAM" id="SignalP"/>
    </source>
</evidence>
<evidence type="ECO:0000313" key="3">
    <source>
        <dbReference type="EMBL" id="KAF1828293.1"/>
    </source>
</evidence>
<feature type="chain" id="PRO_5025577316" evidence="2">
    <location>
        <begin position="20"/>
        <end position="126"/>
    </location>
</feature>
<feature type="compositionally biased region" description="Low complexity" evidence="1">
    <location>
        <begin position="65"/>
        <end position="89"/>
    </location>
</feature>
<organism evidence="3 4">
    <name type="scientific">Decorospora gaudefroyi</name>
    <dbReference type="NCBI Taxonomy" id="184978"/>
    <lineage>
        <taxon>Eukaryota</taxon>
        <taxon>Fungi</taxon>
        <taxon>Dikarya</taxon>
        <taxon>Ascomycota</taxon>
        <taxon>Pezizomycotina</taxon>
        <taxon>Dothideomycetes</taxon>
        <taxon>Pleosporomycetidae</taxon>
        <taxon>Pleosporales</taxon>
        <taxon>Pleosporineae</taxon>
        <taxon>Pleosporaceae</taxon>
        <taxon>Decorospora</taxon>
    </lineage>
</organism>
<reference evidence="3" key="1">
    <citation type="submission" date="2020-01" db="EMBL/GenBank/DDBJ databases">
        <authorList>
            <consortium name="DOE Joint Genome Institute"/>
            <person name="Haridas S."/>
            <person name="Albert R."/>
            <person name="Binder M."/>
            <person name="Bloem J."/>
            <person name="Labutti K."/>
            <person name="Salamov A."/>
            <person name="Andreopoulos B."/>
            <person name="Baker S.E."/>
            <person name="Barry K."/>
            <person name="Bills G."/>
            <person name="Bluhm B.H."/>
            <person name="Cannon C."/>
            <person name="Castanera R."/>
            <person name="Culley D.E."/>
            <person name="Daum C."/>
            <person name="Ezra D."/>
            <person name="Gonzalez J.B."/>
            <person name="Henrissat B."/>
            <person name="Kuo A."/>
            <person name="Liang C."/>
            <person name="Lipzen A."/>
            <person name="Lutzoni F."/>
            <person name="Magnuson J."/>
            <person name="Mondo S."/>
            <person name="Nolan M."/>
            <person name="Ohm R."/>
            <person name="Pangilinan J."/>
            <person name="Park H.-J."/>
            <person name="Ramirez L."/>
            <person name="Alfaro M."/>
            <person name="Sun H."/>
            <person name="Tritt A."/>
            <person name="Yoshinaga Y."/>
            <person name="Zwiers L.-H."/>
            <person name="Turgeon B.G."/>
            <person name="Goodwin S.B."/>
            <person name="Spatafora J.W."/>
            <person name="Crous P.W."/>
            <person name="Grigoriev I.V."/>
        </authorList>
    </citation>
    <scope>NUCLEOTIDE SEQUENCE</scope>
    <source>
        <strain evidence="3">P77</strain>
    </source>
</reference>
<feature type="signal peptide" evidence="2">
    <location>
        <begin position="1"/>
        <end position="19"/>
    </location>
</feature>
<dbReference type="EMBL" id="ML975581">
    <property type="protein sequence ID" value="KAF1828293.1"/>
    <property type="molecule type" value="Genomic_DNA"/>
</dbReference>